<dbReference type="Proteomes" id="UP001320119">
    <property type="component" value="Chromosome"/>
</dbReference>
<reference evidence="2 3" key="1">
    <citation type="journal article" date="2022" name="IScience">
        <title>An ultrasensitive nanofiber-based assay for enzymatic hydrolysis and deep-sea microbial degradation of cellulose.</title>
        <authorList>
            <person name="Tsudome M."/>
            <person name="Tachioka M."/>
            <person name="Miyazaki M."/>
            <person name="Uchimura K."/>
            <person name="Tsuda M."/>
            <person name="Takaki Y."/>
            <person name="Deguchi S."/>
        </authorList>
    </citation>
    <scope>NUCLEOTIDE SEQUENCE [LARGE SCALE GENOMIC DNA]</scope>
    <source>
        <strain evidence="2 3">GE09</strain>
    </source>
</reference>
<evidence type="ECO:0000256" key="1">
    <source>
        <dbReference type="SAM" id="SignalP"/>
    </source>
</evidence>
<keyword evidence="1" id="KW-0732">Signal</keyword>
<evidence type="ECO:0000313" key="3">
    <source>
        <dbReference type="Proteomes" id="UP001320119"/>
    </source>
</evidence>
<name>A0AAN2BIM8_9GAMM</name>
<keyword evidence="3" id="KW-1185">Reference proteome</keyword>
<feature type="chain" id="PRO_5043045248" description="Lipoprotein" evidence="1">
    <location>
        <begin position="23"/>
        <end position="173"/>
    </location>
</feature>
<feature type="signal peptide" evidence="1">
    <location>
        <begin position="1"/>
        <end position="22"/>
    </location>
</feature>
<sequence>MPKLLSYCHLTALFLFFLNACSDQNAENRYQSEGFSVVPAESWMFSKDTNDSLFGEREIIFRLGDISFVAFYVQSKPSSFEDFIDFYLKKTQPNILNTDTQINRLNKKVAGYDVIITNITSQFAGVPEITTLYSVKIPSNTKDIYFMSLITAEDKVAIEEELEPVLKSLQLDL</sequence>
<evidence type="ECO:0008006" key="4">
    <source>
        <dbReference type="Google" id="ProtNLM"/>
    </source>
</evidence>
<evidence type="ECO:0000313" key="2">
    <source>
        <dbReference type="EMBL" id="BCD96031.1"/>
    </source>
</evidence>
<proteinExistence type="predicted"/>
<dbReference type="AlphaFoldDB" id="A0AAN2BIM8"/>
<organism evidence="2 3">
    <name type="scientific">Marinagarivorans cellulosilyticus</name>
    <dbReference type="NCBI Taxonomy" id="2721545"/>
    <lineage>
        <taxon>Bacteria</taxon>
        <taxon>Pseudomonadati</taxon>
        <taxon>Pseudomonadota</taxon>
        <taxon>Gammaproteobacteria</taxon>
        <taxon>Cellvibrionales</taxon>
        <taxon>Cellvibrionaceae</taxon>
        <taxon>Marinagarivorans</taxon>
    </lineage>
</organism>
<accession>A0AAN2BIM8</accession>
<dbReference type="KEGG" id="marq:MARGE09_P0230"/>
<dbReference type="RefSeq" id="WP_236985539.1">
    <property type="nucleotide sequence ID" value="NZ_AP023086.1"/>
</dbReference>
<protein>
    <recommendedName>
        <fullName evidence="4">Lipoprotein</fullName>
    </recommendedName>
</protein>
<gene>
    <name evidence="2" type="ORF">MARGE09_P0230</name>
</gene>
<dbReference type="EMBL" id="AP023086">
    <property type="protein sequence ID" value="BCD96031.1"/>
    <property type="molecule type" value="Genomic_DNA"/>
</dbReference>